<name>A0A4R8QU31_9PEZI</name>
<dbReference type="EMBL" id="QAPG01000006">
    <property type="protein sequence ID" value="TDZ40274.1"/>
    <property type="molecule type" value="Genomic_DNA"/>
</dbReference>
<sequence>MVSGADAAGTSVPVELRVRLSGHYAISSQRGDNGLNAVHSVVAANACRRREDGSVGPKHGPKIIKGASNHDWAAEDSAWMGSAAAGIMAQQMALISFYCFHHASIKLREKREEKTRAVAPWLTPNLQTP</sequence>
<protein>
    <submittedName>
        <fullName evidence="1">Uncharacterized protein</fullName>
    </submittedName>
</protein>
<proteinExistence type="predicted"/>
<organism evidence="1 2">
    <name type="scientific">Colletotrichum spinosum</name>
    <dbReference type="NCBI Taxonomy" id="1347390"/>
    <lineage>
        <taxon>Eukaryota</taxon>
        <taxon>Fungi</taxon>
        <taxon>Dikarya</taxon>
        <taxon>Ascomycota</taxon>
        <taxon>Pezizomycotina</taxon>
        <taxon>Sordariomycetes</taxon>
        <taxon>Hypocreomycetidae</taxon>
        <taxon>Glomerellales</taxon>
        <taxon>Glomerellaceae</taxon>
        <taxon>Colletotrichum</taxon>
        <taxon>Colletotrichum orbiculare species complex</taxon>
    </lineage>
</organism>
<comment type="caution">
    <text evidence="1">The sequence shown here is derived from an EMBL/GenBank/DDBJ whole genome shotgun (WGS) entry which is preliminary data.</text>
</comment>
<keyword evidence="2" id="KW-1185">Reference proteome</keyword>
<evidence type="ECO:0000313" key="1">
    <source>
        <dbReference type="EMBL" id="TDZ40274.1"/>
    </source>
</evidence>
<dbReference type="AlphaFoldDB" id="A0A4R8QU31"/>
<dbReference type="Proteomes" id="UP000295083">
    <property type="component" value="Unassembled WGS sequence"/>
</dbReference>
<accession>A0A4R8QU31</accession>
<reference evidence="1 2" key="1">
    <citation type="submission" date="2018-11" db="EMBL/GenBank/DDBJ databases">
        <title>Genome sequence and assembly of Colletotrichum spinosum.</title>
        <authorList>
            <person name="Gan P."/>
            <person name="Shirasu K."/>
        </authorList>
    </citation>
    <scope>NUCLEOTIDE SEQUENCE [LARGE SCALE GENOMIC DNA]</scope>
    <source>
        <strain evidence="1 2">CBS 515.97</strain>
    </source>
</reference>
<evidence type="ECO:0000313" key="2">
    <source>
        <dbReference type="Proteomes" id="UP000295083"/>
    </source>
</evidence>
<gene>
    <name evidence="1" type="ORF">C8035_v003603</name>
</gene>